<dbReference type="SUPFAM" id="SSF56112">
    <property type="entry name" value="Protein kinase-like (PK-like)"/>
    <property type="match status" value="1"/>
</dbReference>
<dbReference type="InterPro" id="IPR002575">
    <property type="entry name" value="Aminoglycoside_PTrfase"/>
</dbReference>
<name>A0ABQ6NLP2_9BACL</name>
<dbReference type="EMBL" id="BTCL01000010">
    <property type="protein sequence ID" value="GMK46003.1"/>
    <property type="molecule type" value="Genomic_DNA"/>
</dbReference>
<reference evidence="3 4" key="1">
    <citation type="submission" date="2023-05" db="EMBL/GenBank/DDBJ databases">
        <title>Draft genome of Paenibacillus sp. CCS26.</title>
        <authorList>
            <person name="Akita H."/>
            <person name="Shinto Y."/>
            <person name="Kimura Z."/>
        </authorList>
    </citation>
    <scope>NUCLEOTIDE SEQUENCE [LARGE SCALE GENOMIC DNA]</scope>
    <source>
        <strain evidence="3 4">CCS26</strain>
    </source>
</reference>
<evidence type="ECO:0000256" key="1">
    <source>
        <dbReference type="ARBA" id="ARBA00038240"/>
    </source>
</evidence>
<dbReference type="InterPro" id="IPR050249">
    <property type="entry name" value="Pseudomonas-type_ThrB"/>
</dbReference>
<proteinExistence type="inferred from homology"/>
<dbReference type="InterPro" id="IPR011009">
    <property type="entry name" value="Kinase-like_dom_sf"/>
</dbReference>
<protein>
    <recommendedName>
        <fullName evidence="2">Aminoglycoside phosphotransferase domain-containing protein</fullName>
    </recommendedName>
</protein>
<comment type="caution">
    <text evidence="3">The sequence shown here is derived from an EMBL/GenBank/DDBJ whole genome shotgun (WGS) entry which is preliminary data.</text>
</comment>
<dbReference type="Gene3D" id="3.30.200.20">
    <property type="entry name" value="Phosphorylase Kinase, domain 1"/>
    <property type="match status" value="1"/>
</dbReference>
<evidence type="ECO:0000313" key="3">
    <source>
        <dbReference type="EMBL" id="GMK46003.1"/>
    </source>
</evidence>
<dbReference type="Pfam" id="PF01636">
    <property type="entry name" value="APH"/>
    <property type="match status" value="1"/>
</dbReference>
<organism evidence="3 4">
    <name type="scientific">Paenibacillus glycanilyticus</name>
    <dbReference type="NCBI Taxonomy" id="126569"/>
    <lineage>
        <taxon>Bacteria</taxon>
        <taxon>Bacillati</taxon>
        <taxon>Bacillota</taxon>
        <taxon>Bacilli</taxon>
        <taxon>Bacillales</taxon>
        <taxon>Paenibacillaceae</taxon>
        <taxon>Paenibacillus</taxon>
    </lineage>
</organism>
<sequence>MKDTEIAALIEQYRFDGKWTVVPGESGMNNTTRMIKAGDDRYVLRVYNNHRDRNIVTLEHEVLFALYRQQPGFNVPVPVDNRSGDTISFLQDGALAALYRYIPGERPTVERNAHIHSLGETAARVSKALRGMTISLKPIYDPYYLLEETYSSLIHHELPAIMQSSEQFIARADKAEAIVNQVKDLSVRLTAVKELPHQWIHGDLNFSNTVADGESIVGVLDFEFCTVDVRAMELVVAQIDFFKGEDSEIWERLRLFCKGYGRIDKLTPAEVEELPLLIKLRMLDVFLHFAGRFKEGLDDAALVAGFIDQTYQICEWVDRSEEQLLALFRHELL</sequence>
<dbReference type="RefSeq" id="WP_317980519.1">
    <property type="nucleotide sequence ID" value="NZ_BTCL01000010.1"/>
</dbReference>
<dbReference type="Gene3D" id="3.90.1200.10">
    <property type="match status" value="1"/>
</dbReference>
<dbReference type="PANTHER" id="PTHR21064:SF6">
    <property type="entry name" value="AMINOGLYCOSIDE PHOSPHOTRANSFERASE DOMAIN-CONTAINING PROTEIN"/>
    <property type="match status" value="1"/>
</dbReference>
<comment type="similarity">
    <text evidence="1">Belongs to the pseudomonas-type ThrB family.</text>
</comment>
<evidence type="ECO:0000313" key="4">
    <source>
        <dbReference type="Proteomes" id="UP001285921"/>
    </source>
</evidence>
<dbReference type="PANTHER" id="PTHR21064">
    <property type="entry name" value="AMINOGLYCOSIDE PHOSPHOTRANSFERASE DOMAIN-CONTAINING PROTEIN-RELATED"/>
    <property type="match status" value="1"/>
</dbReference>
<accession>A0ABQ6NLP2</accession>
<evidence type="ECO:0000259" key="2">
    <source>
        <dbReference type="Pfam" id="PF01636"/>
    </source>
</evidence>
<dbReference type="Proteomes" id="UP001285921">
    <property type="component" value="Unassembled WGS sequence"/>
</dbReference>
<gene>
    <name evidence="3" type="ORF">PghCCS26_31310</name>
</gene>
<feature type="domain" description="Aminoglycoside phosphotransferase" evidence="2">
    <location>
        <begin position="22"/>
        <end position="248"/>
    </location>
</feature>
<keyword evidence="4" id="KW-1185">Reference proteome</keyword>